<dbReference type="InterPro" id="IPR036047">
    <property type="entry name" value="F-box-like_dom_sf"/>
</dbReference>
<comment type="caution">
    <text evidence="2">The sequence shown here is derived from an EMBL/GenBank/DDBJ whole genome shotgun (WGS) entry which is preliminary data.</text>
</comment>
<dbReference type="NCBIfam" id="TIGR01640">
    <property type="entry name" value="F_box_assoc_1"/>
    <property type="match status" value="1"/>
</dbReference>
<dbReference type="InterPro" id="IPR017451">
    <property type="entry name" value="F-box-assoc_interact_dom"/>
</dbReference>
<feature type="domain" description="F-box" evidence="1">
    <location>
        <begin position="14"/>
        <end position="54"/>
    </location>
</feature>
<dbReference type="SMART" id="SM00256">
    <property type="entry name" value="FBOX"/>
    <property type="match status" value="1"/>
</dbReference>
<dbReference type="Proteomes" id="UP001231189">
    <property type="component" value="Unassembled WGS sequence"/>
</dbReference>
<name>A0AAD8SC55_LOLMU</name>
<dbReference type="Gene3D" id="1.20.1280.50">
    <property type="match status" value="1"/>
</dbReference>
<gene>
    <name evidence="2" type="ORF">QYE76_067311</name>
</gene>
<sequence length="377" mass="42659">MDRSDKSSNPAADLTDDLVVEILSRLPVKSICRFKCVSWHWRGLITHRDHRKKLPQTLSGFFRGITPRLGDMLTVSDFVSISGAEEQPVSDPSLSFLIGYKTIVPKDCCNGLLFCHCRKVTPSPRYEFDYVVCNPATEKWLILPSSDRKSQVYVSRLGFDPAVSSHFHLFSMLEDVEGYITGVDIYSSKVGAWSNSENGWGDDVALYDRSVFLNGMLHFISLDSTIVAVDREGKSWRTIPLLDTMGAENIWNLNAAFIDQSQGRLHYLNVRERDASTLSVWILENYQSGEWNFKYNISTSQLLGHKGLINGGQYTLIAIHPECSLIFYIMRGGDVLMSYDMDHGEVRPICNLRVKLYGSCPYLPYVPLFTESLANHD</sequence>
<dbReference type="Pfam" id="PF24750">
    <property type="entry name" value="b-prop_At3g26010-like"/>
    <property type="match status" value="1"/>
</dbReference>
<dbReference type="InterPro" id="IPR055290">
    <property type="entry name" value="At3g26010-like"/>
</dbReference>
<dbReference type="PANTHER" id="PTHR35546">
    <property type="entry name" value="F-BOX PROTEIN INTERACTION DOMAIN PROTEIN-RELATED"/>
    <property type="match status" value="1"/>
</dbReference>
<protein>
    <recommendedName>
        <fullName evidence="1">F-box domain-containing protein</fullName>
    </recommendedName>
</protein>
<dbReference type="CDD" id="cd22157">
    <property type="entry name" value="F-box_AtFBW1-like"/>
    <property type="match status" value="1"/>
</dbReference>
<keyword evidence="3" id="KW-1185">Reference proteome</keyword>
<dbReference type="PANTHER" id="PTHR35546:SF105">
    <property type="entry name" value="OS05G0139200 PROTEIN"/>
    <property type="match status" value="1"/>
</dbReference>
<organism evidence="2 3">
    <name type="scientific">Lolium multiflorum</name>
    <name type="common">Italian ryegrass</name>
    <name type="synonym">Lolium perenne subsp. multiflorum</name>
    <dbReference type="NCBI Taxonomy" id="4521"/>
    <lineage>
        <taxon>Eukaryota</taxon>
        <taxon>Viridiplantae</taxon>
        <taxon>Streptophyta</taxon>
        <taxon>Embryophyta</taxon>
        <taxon>Tracheophyta</taxon>
        <taxon>Spermatophyta</taxon>
        <taxon>Magnoliopsida</taxon>
        <taxon>Liliopsida</taxon>
        <taxon>Poales</taxon>
        <taxon>Poaceae</taxon>
        <taxon>BOP clade</taxon>
        <taxon>Pooideae</taxon>
        <taxon>Poodae</taxon>
        <taxon>Poeae</taxon>
        <taxon>Poeae Chloroplast Group 2 (Poeae type)</taxon>
        <taxon>Loliodinae</taxon>
        <taxon>Loliinae</taxon>
        <taxon>Lolium</taxon>
    </lineage>
</organism>
<dbReference type="InterPro" id="IPR001810">
    <property type="entry name" value="F-box_dom"/>
</dbReference>
<reference evidence="2" key="1">
    <citation type="submission" date="2023-07" db="EMBL/GenBank/DDBJ databases">
        <title>A chromosome-level genome assembly of Lolium multiflorum.</title>
        <authorList>
            <person name="Chen Y."/>
            <person name="Copetti D."/>
            <person name="Kolliker R."/>
            <person name="Studer B."/>
        </authorList>
    </citation>
    <scope>NUCLEOTIDE SEQUENCE</scope>
    <source>
        <strain evidence="2">02402/16</strain>
        <tissue evidence="2">Leaf</tissue>
    </source>
</reference>
<proteinExistence type="predicted"/>
<dbReference type="EMBL" id="JAUUTY010000004">
    <property type="protein sequence ID" value="KAK1649506.1"/>
    <property type="molecule type" value="Genomic_DNA"/>
</dbReference>
<accession>A0AAD8SC55</accession>
<evidence type="ECO:0000313" key="2">
    <source>
        <dbReference type="EMBL" id="KAK1649506.1"/>
    </source>
</evidence>
<dbReference type="Pfam" id="PF00646">
    <property type="entry name" value="F-box"/>
    <property type="match status" value="1"/>
</dbReference>
<evidence type="ECO:0000259" key="1">
    <source>
        <dbReference type="SMART" id="SM00256"/>
    </source>
</evidence>
<dbReference type="AlphaFoldDB" id="A0AAD8SC55"/>
<dbReference type="SUPFAM" id="SSF81383">
    <property type="entry name" value="F-box domain"/>
    <property type="match status" value="1"/>
</dbReference>
<evidence type="ECO:0000313" key="3">
    <source>
        <dbReference type="Proteomes" id="UP001231189"/>
    </source>
</evidence>
<dbReference type="InterPro" id="IPR056592">
    <property type="entry name" value="Beta-prop_At3g26010-like"/>
</dbReference>